<comment type="caution">
    <text evidence="9">The sequence shown here is derived from an EMBL/GenBank/DDBJ whole genome shotgun (WGS) entry which is preliminary data.</text>
</comment>
<dbReference type="InterPro" id="IPR000297">
    <property type="entry name" value="PPIase_PpiC"/>
</dbReference>
<dbReference type="PANTHER" id="PTHR47245">
    <property type="entry name" value="PEPTIDYLPROLYL ISOMERASE"/>
    <property type="match status" value="1"/>
</dbReference>
<gene>
    <name evidence="9" type="ORF">E3J84_00600</name>
</gene>
<comment type="catalytic activity">
    <reaction evidence="1">
        <text>[protein]-peptidylproline (omega=180) = [protein]-peptidylproline (omega=0)</text>
        <dbReference type="Rhea" id="RHEA:16237"/>
        <dbReference type="Rhea" id="RHEA-COMP:10747"/>
        <dbReference type="Rhea" id="RHEA-COMP:10748"/>
        <dbReference type="ChEBI" id="CHEBI:83833"/>
        <dbReference type="ChEBI" id="CHEBI:83834"/>
        <dbReference type="EC" id="5.2.1.8"/>
    </reaction>
</comment>
<dbReference type="Gene3D" id="3.10.50.40">
    <property type="match status" value="1"/>
</dbReference>
<name>A0A523S4Q9_UNCAE</name>
<dbReference type="Pfam" id="PF13624">
    <property type="entry name" value="SurA_N_3"/>
    <property type="match status" value="1"/>
</dbReference>
<evidence type="ECO:0000256" key="4">
    <source>
        <dbReference type="ARBA" id="ARBA00023110"/>
    </source>
</evidence>
<evidence type="ECO:0000256" key="7">
    <source>
        <dbReference type="SAM" id="Coils"/>
    </source>
</evidence>
<dbReference type="InterPro" id="IPR050245">
    <property type="entry name" value="PrsA_foldase"/>
</dbReference>
<evidence type="ECO:0000259" key="8">
    <source>
        <dbReference type="PROSITE" id="PS50198"/>
    </source>
</evidence>
<dbReference type="GO" id="GO:0003755">
    <property type="term" value="F:peptidyl-prolyl cis-trans isomerase activity"/>
    <property type="evidence" value="ECO:0007669"/>
    <property type="project" value="UniProtKB-KW"/>
</dbReference>
<feature type="coiled-coil region" evidence="7">
    <location>
        <begin position="123"/>
        <end position="150"/>
    </location>
</feature>
<keyword evidence="7" id="KW-0175">Coiled coil</keyword>
<dbReference type="Pfam" id="PF13616">
    <property type="entry name" value="Rotamase_3"/>
    <property type="match status" value="1"/>
</dbReference>
<evidence type="ECO:0000256" key="5">
    <source>
        <dbReference type="ARBA" id="ARBA00023235"/>
    </source>
</evidence>
<evidence type="ECO:0000256" key="2">
    <source>
        <dbReference type="ARBA" id="ARBA00013194"/>
    </source>
</evidence>
<feature type="non-terminal residue" evidence="9">
    <location>
        <position position="1"/>
    </location>
</feature>
<organism evidence="9 10">
    <name type="scientific">Aerophobetes bacterium</name>
    <dbReference type="NCBI Taxonomy" id="2030807"/>
    <lineage>
        <taxon>Bacteria</taxon>
        <taxon>Candidatus Aerophobota</taxon>
    </lineage>
</organism>
<dbReference type="SUPFAM" id="SSF54534">
    <property type="entry name" value="FKBP-like"/>
    <property type="match status" value="1"/>
</dbReference>
<evidence type="ECO:0000256" key="3">
    <source>
        <dbReference type="ARBA" id="ARBA00022729"/>
    </source>
</evidence>
<dbReference type="AlphaFoldDB" id="A0A523S4Q9"/>
<dbReference type="InterPro" id="IPR046357">
    <property type="entry name" value="PPIase_dom_sf"/>
</dbReference>
<feature type="domain" description="PpiC" evidence="8">
    <location>
        <begin position="172"/>
        <end position="263"/>
    </location>
</feature>
<keyword evidence="4 6" id="KW-0697">Rotamase</keyword>
<dbReference type="Proteomes" id="UP000316360">
    <property type="component" value="Unassembled WGS sequence"/>
</dbReference>
<dbReference type="InterPro" id="IPR027304">
    <property type="entry name" value="Trigger_fact/SurA_dom_sf"/>
</dbReference>
<evidence type="ECO:0000256" key="1">
    <source>
        <dbReference type="ARBA" id="ARBA00000971"/>
    </source>
</evidence>
<protein>
    <recommendedName>
        <fullName evidence="2">peptidylprolyl isomerase</fullName>
        <ecNumber evidence="2">5.2.1.8</ecNumber>
    </recommendedName>
</protein>
<reference evidence="9 10" key="1">
    <citation type="submission" date="2019-03" db="EMBL/GenBank/DDBJ databases">
        <title>Metabolic potential of uncultured bacteria and archaea associated with petroleum seepage in deep-sea sediments.</title>
        <authorList>
            <person name="Dong X."/>
            <person name="Hubert C."/>
        </authorList>
    </citation>
    <scope>NUCLEOTIDE SEQUENCE [LARGE SCALE GENOMIC DNA]</scope>
    <source>
        <strain evidence="9">E44_bin7</strain>
    </source>
</reference>
<dbReference type="EC" id="5.2.1.8" evidence="2"/>
<dbReference type="Gene3D" id="1.10.4030.10">
    <property type="entry name" value="Porin chaperone SurA, peptide-binding domain"/>
    <property type="match status" value="1"/>
</dbReference>
<evidence type="ECO:0000313" key="10">
    <source>
        <dbReference type="Proteomes" id="UP000316360"/>
    </source>
</evidence>
<keyword evidence="5 6" id="KW-0413">Isomerase</keyword>
<evidence type="ECO:0000313" key="9">
    <source>
        <dbReference type="EMBL" id="TET13026.1"/>
    </source>
</evidence>
<dbReference type="SUPFAM" id="SSF109998">
    <property type="entry name" value="Triger factor/SurA peptide-binding domain-like"/>
    <property type="match status" value="1"/>
</dbReference>
<accession>A0A523S4Q9</accession>
<dbReference type="PROSITE" id="PS50198">
    <property type="entry name" value="PPIC_PPIASE_2"/>
    <property type="match status" value="1"/>
</dbReference>
<proteinExistence type="predicted"/>
<dbReference type="PANTHER" id="PTHR47245:SF1">
    <property type="entry name" value="FOLDASE PROTEIN PRSA"/>
    <property type="match status" value="1"/>
</dbReference>
<keyword evidence="3" id="KW-0732">Signal</keyword>
<sequence length="305" mass="35825">LIFLWVGRGLTSLAYSAELIDKIVVVVNGEILTQRQLEQERFLNQGKWEIENMIDSCLLKQEAKKEGITVSSEAVEEYLSKIKANFSETEFQLILREGKLSLAEYRGWLEGMFLQQILINQKRMQISEKIKVEEEELEEFYQKLKQYLQGEREGEEEIKQFCYYYEEELKDIGKIKIALIVMPDKDSISTAENIFQLSKKGVDFSTLAREFSQGPNAEQGGELEPLKLKDLAPFLREVISFMKIGEIRLIKEKSLFYIIQLKDRKELLFAQYGPIIEEYLRQERVEKDLQEWLEALREEAEIIRI</sequence>
<dbReference type="EMBL" id="SOKJ01000033">
    <property type="protein sequence ID" value="TET13026.1"/>
    <property type="molecule type" value="Genomic_DNA"/>
</dbReference>
<evidence type="ECO:0000256" key="6">
    <source>
        <dbReference type="PROSITE-ProRule" id="PRU00278"/>
    </source>
</evidence>